<dbReference type="InterPro" id="IPR035940">
    <property type="entry name" value="CAP_sf"/>
</dbReference>
<sequence>MFVKYNMKRLYISSVLFLLLMPFASGQSSLRISEQQFKEQFLNSINARRAQGCKCGDSFMKAAAPLTWNTLLANAAREHAYDMYRNKYFNHKSKDGRSIEDRLVQAGYTYENYESYAIGENIAYNQQSIEEVLNGWFKSKEHCKNLMDPRFTEIGIAEHQKYWVQDFGGRVKFDSN</sequence>
<keyword evidence="1" id="KW-0732">Signal</keyword>
<keyword evidence="4" id="KW-1185">Reference proteome</keyword>
<reference evidence="3" key="1">
    <citation type="submission" date="2011-09" db="EMBL/GenBank/DDBJ databases">
        <title>The permanent draft genome of Mucilaginibacter paludis DSM 18603.</title>
        <authorList>
            <consortium name="US DOE Joint Genome Institute (JGI-PGF)"/>
            <person name="Lucas S."/>
            <person name="Han J."/>
            <person name="Lapidus A."/>
            <person name="Bruce D."/>
            <person name="Goodwin L."/>
            <person name="Pitluck S."/>
            <person name="Peters L."/>
            <person name="Kyrpides N."/>
            <person name="Mavromatis K."/>
            <person name="Ivanova N."/>
            <person name="Mikhailova N."/>
            <person name="Held B."/>
            <person name="Detter J.C."/>
            <person name="Tapia R."/>
            <person name="Han C."/>
            <person name="Land M."/>
            <person name="Hauser L."/>
            <person name="Markowitz V."/>
            <person name="Cheng J.-F."/>
            <person name="Hugenholtz P."/>
            <person name="Woyke T."/>
            <person name="Wu D."/>
            <person name="Tindall B."/>
            <person name="Brambilla E."/>
            <person name="Klenk H.-P."/>
            <person name="Eisen J.A."/>
        </authorList>
    </citation>
    <scope>NUCLEOTIDE SEQUENCE [LARGE SCALE GENOMIC DNA]</scope>
    <source>
        <strain evidence="3">DSM 18603</strain>
    </source>
</reference>
<dbReference type="PANTHER" id="PTHR31157:SF1">
    <property type="entry name" value="SCP DOMAIN-CONTAINING PROTEIN"/>
    <property type="match status" value="1"/>
</dbReference>
<evidence type="ECO:0000259" key="2">
    <source>
        <dbReference type="Pfam" id="PF00188"/>
    </source>
</evidence>
<accession>H1Y1B0</accession>
<dbReference type="STRING" id="714943.Mucpa_6187"/>
<evidence type="ECO:0000313" key="4">
    <source>
        <dbReference type="Proteomes" id="UP000002774"/>
    </source>
</evidence>
<dbReference type="EMBL" id="CM001403">
    <property type="protein sequence ID" value="EHQ30244.1"/>
    <property type="molecule type" value="Genomic_DNA"/>
</dbReference>
<feature type="domain" description="SCP" evidence="2">
    <location>
        <begin position="43"/>
        <end position="161"/>
    </location>
</feature>
<dbReference type="Proteomes" id="UP000002774">
    <property type="component" value="Chromosome"/>
</dbReference>
<evidence type="ECO:0000313" key="3">
    <source>
        <dbReference type="EMBL" id="EHQ30244.1"/>
    </source>
</evidence>
<dbReference type="HOGENOM" id="CLU_048111_3_0_10"/>
<dbReference type="SUPFAM" id="SSF55797">
    <property type="entry name" value="PR-1-like"/>
    <property type="match status" value="1"/>
</dbReference>
<feature type="signal peptide" evidence="1">
    <location>
        <begin position="1"/>
        <end position="26"/>
    </location>
</feature>
<proteinExistence type="predicted"/>
<gene>
    <name evidence="3" type="ORF">Mucpa_6187</name>
</gene>
<evidence type="ECO:0000256" key="1">
    <source>
        <dbReference type="SAM" id="SignalP"/>
    </source>
</evidence>
<feature type="chain" id="PRO_5003558111" evidence="1">
    <location>
        <begin position="27"/>
        <end position="176"/>
    </location>
</feature>
<dbReference type="eggNOG" id="COG2340">
    <property type="taxonomic scope" value="Bacteria"/>
</dbReference>
<name>H1Y1B0_9SPHI</name>
<organism evidence="3 4">
    <name type="scientific">Mucilaginibacter paludis DSM 18603</name>
    <dbReference type="NCBI Taxonomy" id="714943"/>
    <lineage>
        <taxon>Bacteria</taxon>
        <taxon>Pseudomonadati</taxon>
        <taxon>Bacteroidota</taxon>
        <taxon>Sphingobacteriia</taxon>
        <taxon>Sphingobacteriales</taxon>
        <taxon>Sphingobacteriaceae</taxon>
        <taxon>Mucilaginibacter</taxon>
    </lineage>
</organism>
<protein>
    <submittedName>
        <fullName evidence="3">SCP-like extracellular</fullName>
    </submittedName>
</protein>
<dbReference type="AlphaFoldDB" id="H1Y1B0"/>
<dbReference type="Gene3D" id="3.40.33.10">
    <property type="entry name" value="CAP"/>
    <property type="match status" value="1"/>
</dbReference>
<dbReference type="PANTHER" id="PTHR31157">
    <property type="entry name" value="SCP DOMAIN-CONTAINING PROTEIN"/>
    <property type="match status" value="1"/>
</dbReference>
<dbReference type="Pfam" id="PF00188">
    <property type="entry name" value="CAP"/>
    <property type="match status" value="1"/>
</dbReference>
<dbReference type="CDD" id="cd05379">
    <property type="entry name" value="CAP_bacterial"/>
    <property type="match status" value="1"/>
</dbReference>
<dbReference type="InterPro" id="IPR014044">
    <property type="entry name" value="CAP_dom"/>
</dbReference>